<dbReference type="EMBL" id="OIVN01000564">
    <property type="protein sequence ID" value="SPC82222.1"/>
    <property type="molecule type" value="Genomic_DNA"/>
</dbReference>
<evidence type="ECO:0000313" key="3">
    <source>
        <dbReference type="EMBL" id="SPC82222.1"/>
    </source>
</evidence>
<feature type="repeat" description="PPR" evidence="2">
    <location>
        <begin position="110"/>
        <end position="144"/>
    </location>
</feature>
<evidence type="ECO:0000256" key="1">
    <source>
        <dbReference type="ARBA" id="ARBA00022737"/>
    </source>
</evidence>
<accession>A0A2N9F501</accession>
<keyword evidence="1" id="KW-0677">Repeat</keyword>
<dbReference type="InterPro" id="IPR002885">
    <property type="entry name" value="PPR_rpt"/>
</dbReference>
<evidence type="ECO:0000256" key="2">
    <source>
        <dbReference type="PROSITE-ProRule" id="PRU00708"/>
    </source>
</evidence>
<organism evidence="3">
    <name type="scientific">Fagus sylvatica</name>
    <name type="common">Beechnut</name>
    <dbReference type="NCBI Taxonomy" id="28930"/>
    <lineage>
        <taxon>Eukaryota</taxon>
        <taxon>Viridiplantae</taxon>
        <taxon>Streptophyta</taxon>
        <taxon>Embryophyta</taxon>
        <taxon>Tracheophyta</taxon>
        <taxon>Spermatophyta</taxon>
        <taxon>Magnoliopsida</taxon>
        <taxon>eudicotyledons</taxon>
        <taxon>Gunneridae</taxon>
        <taxon>Pentapetalae</taxon>
        <taxon>rosids</taxon>
        <taxon>fabids</taxon>
        <taxon>Fagales</taxon>
        <taxon>Fagaceae</taxon>
        <taxon>Fagus</taxon>
    </lineage>
</organism>
<proteinExistence type="predicted"/>
<dbReference type="PANTHER" id="PTHR47581:SF2">
    <property type="entry name" value="OS09G0431600 PROTEIN"/>
    <property type="match status" value="1"/>
</dbReference>
<feature type="repeat" description="PPR" evidence="2">
    <location>
        <begin position="145"/>
        <end position="179"/>
    </location>
</feature>
<dbReference type="Pfam" id="PF13041">
    <property type="entry name" value="PPR_2"/>
    <property type="match status" value="2"/>
</dbReference>
<gene>
    <name evidence="3" type="ORF">FSB_LOCUS10104</name>
</gene>
<dbReference type="AlphaFoldDB" id="A0A2N9F501"/>
<dbReference type="Pfam" id="PF13812">
    <property type="entry name" value="PPR_3"/>
    <property type="match status" value="1"/>
</dbReference>
<dbReference type="PROSITE" id="PS51375">
    <property type="entry name" value="PPR"/>
    <property type="match status" value="2"/>
</dbReference>
<dbReference type="InterPro" id="IPR011990">
    <property type="entry name" value="TPR-like_helical_dom_sf"/>
</dbReference>
<reference evidence="3" key="1">
    <citation type="submission" date="2018-02" db="EMBL/GenBank/DDBJ databases">
        <authorList>
            <person name="Cohen D.B."/>
            <person name="Kent A.D."/>
        </authorList>
    </citation>
    <scope>NUCLEOTIDE SEQUENCE</scope>
</reference>
<evidence type="ECO:0008006" key="4">
    <source>
        <dbReference type="Google" id="ProtNLM"/>
    </source>
</evidence>
<dbReference type="Gene3D" id="1.25.40.10">
    <property type="entry name" value="Tetratricopeptide repeat domain"/>
    <property type="match status" value="3"/>
</dbReference>
<sequence>MNAVLEACVYCGDIGSALKVFDEMSKSDGCGVDIVSYGTLLKGLGLARRIDEAFQLLESVEQGTAVGSIKLAPTLIYGLLDALIGAGDLRRANGLLARYGFVLREGGNPSVSVYNLLMKGYINTGLPQAAITVYEEILRLGLKPDKLTYNKLIYACVKTDRLDTAMHVLEKMKDKARKLGHDDLFPDVVTYTTLLKGFAHCKDLLSVQKIVLEMKSCHNVSIDRTAYTAIVDALLNCGTFKDALCIFGEILKQAGSNSDLRPKPHLYLSLMRAFAGRGDYDMVKRLHKRMWPDTAGTISLKSQEEADNLLMEAALNDGQVLNLVIHDHQH</sequence>
<dbReference type="NCBIfam" id="TIGR00756">
    <property type="entry name" value="PPR"/>
    <property type="match status" value="4"/>
</dbReference>
<dbReference type="PANTHER" id="PTHR47581">
    <property type="entry name" value="OS09G0431600 PROTEIN"/>
    <property type="match status" value="1"/>
</dbReference>
<name>A0A2N9F501_FAGSY</name>
<dbReference type="InterPro" id="IPR044781">
    <property type="entry name" value="At5g10690-like"/>
</dbReference>
<dbReference type="Pfam" id="PF01535">
    <property type="entry name" value="PPR"/>
    <property type="match status" value="2"/>
</dbReference>
<protein>
    <recommendedName>
        <fullName evidence="4">Pentacotripeptide-repeat region of PRORP domain-containing protein</fullName>
    </recommendedName>
</protein>